<name>A0A3M7PEF7_BRAPC</name>
<dbReference type="EMBL" id="REGN01011417">
    <property type="protein sequence ID" value="RMZ97442.1"/>
    <property type="molecule type" value="Genomic_DNA"/>
</dbReference>
<accession>A0A3M7PEF7</accession>
<evidence type="ECO:0000313" key="1">
    <source>
        <dbReference type="EMBL" id="RMZ97442.1"/>
    </source>
</evidence>
<dbReference type="AlphaFoldDB" id="A0A3M7PEF7"/>
<organism evidence="1 2">
    <name type="scientific">Brachionus plicatilis</name>
    <name type="common">Marine rotifer</name>
    <name type="synonym">Brachionus muelleri</name>
    <dbReference type="NCBI Taxonomy" id="10195"/>
    <lineage>
        <taxon>Eukaryota</taxon>
        <taxon>Metazoa</taxon>
        <taxon>Spiralia</taxon>
        <taxon>Gnathifera</taxon>
        <taxon>Rotifera</taxon>
        <taxon>Eurotatoria</taxon>
        <taxon>Monogononta</taxon>
        <taxon>Pseudotrocha</taxon>
        <taxon>Ploima</taxon>
        <taxon>Brachionidae</taxon>
        <taxon>Brachionus</taxon>
    </lineage>
</organism>
<reference evidence="1 2" key="1">
    <citation type="journal article" date="2018" name="Sci. Rep.">
        <title>Genomic signatures of local adaptation to the degree of environmental predictability in rotifers.</title>
        <authorList>
            <person name="Franch-Gras L."/>
            <person name="Hahn C."/>
            <person name="Garcia-Roger E.M."/>
            <person name="Carmona M.J."/>
            <person name="Serra M."/>
            <person name="Gomez A."/>
        </authorList>
    </citation>
    <scope>NUCLEOTIDE SEQUENCE [LARGE SCALE GENOMIC DNA]</scope>
    <source>
        <strain evidence="1">HYR1</strain>
    </source>
</reference>
<dbReference type="Proteomes" id="UP000276133">
    <property type="component" value="Unassembled WGS sequence"/>
</dbReference>
<sequence length="145" mass="16858">MNQKERDLQRQQASAKEELNISMLRLVHDRERAIDQVNKDLINPQKRPNNEEDYSNVPLGTTFHTATQFSFFNTRTNPGTHLQINHRTQDSFGKRTCAICFENFPEAGILPCVKRSHVFCEVYSYTDVTALDRKRRNGMVILSRT</sequence>
<gene>
    <name evidence="1" type="ORF">BpHYR1_046354</name>
</gene>
<protein>
    <submittedName>
        <fullName evidence="1">Uncharacterized protein</fullName>
    </submittedName>
</protein>
<evidence type="ECO:0000313" key="2">
    <source>
        <dbReference type="Proteomes" id="UP000276133"/>
    </source>
</evidence>
<comment type="caution">
    <text evidence="1">The sequence shown here is derived from an EMBL/GenBank/DDBJ whole genome shotgun (WGS) entry which is preliminary data.</text>
</comment>
<keyword evidence="2" id="KW-1185">Reference proteome</keyword>
<proteinExistence type="predicted"/>
<dbReference type="SUPFAM" id="SSF57850">
    <property type="entry name" value="RING/U-box"/>
    <property type="match status" value="1"/>
</dbReference>